<sequence>MTCDDKHKRLQTLITPGKWMLLADHGNDVELVPHARYGLPPEKIHPDLALYPQQPTASYGVKSAVQVVDLRAAFLTAGMSLEAAEAALDTSPSLQLHGRIGDSRKGYATGRDPVLLGFHAPTQSSNQPVSQKEYGMANEGMPGVALIGWLTLT</sequence>
<name>A0AAW1T524_9CHLO</name>
<evidence type="ECO:0008006" key="3">
    <source>
        <dbReference type="Google" id="ProtNLM"/>
    </source>
</evidence>
<gene>
    <name evidence="1" type="ORF">WJX84_010883</name>
</gene>
<accession>A0AAW1T524</accession>
<keyword evidence="2" id="KW-1185">Reference proteome</keyword>
<organism evidence="1 2">
    <name type="scientific">Apatococcus fuscideae</name>
    <dbReference type="NCBI Taxonomy" id="2026836"/>
    <lineage>
        <taxon>Eukaryota</taxon>
        <taxon>Viridiplantae</taxon>
        <taxon>Chlorophyta</taxon>
        <taxon>core chlorophytes</taxon>
        <taxon>Trebouxiophyceae</taxon>
        <taxon>Chlorellales</taxon>
        <taxon>Chlorellaceae</taxon>
        <taxon>Apatococcus</taxon>
    </lineage>
</organism>
<protein>
    <recommendedName>
        <fullName evidence="3">Metalloenzyme domain-containing protein</fullName>
    </recommendedName>
</protein>
<reference evidence="1 2" key="1">
    <citation type="journal article" date="2024" name="Nat. Commun.">
        <title>Phylogenomics reveals the evolutionary origins of lichenization in chlorophyte algae.</title>
        <authorList>
            <person name="Puginier C."/>
            <person name="Libourel C."/>
            <person name="Otte J."/>
            <person name="Skaloud P."/>
            <person name="Haon M."/>
            <person name="Grisel S."/>
            <person name="Petersen M."/>
            <person name="Berrin J.G."/>
            <person name="Delaux P.M."/>
            <person name="Dal Grande F."/>
            <person name="Keller J."/>
        </authorList>
    </citation>
    <scope>NUCLEOTIDE SEQUENCE [LARGE SCALE GENOMIC DNA]</scope>
    <source>
        <strain evidence="1 2">SAG 2523</strain>
    </source>
</reference>
<dbReference type="Proteomes" id="UP001485043">
    <property type="component" value="Unassembled WGS sequence"/>
</dbReference>
<proteinExistence type="predicted"/>
<dbReference type="AlphaFoldDB" id="A0AAW1T524"/>
<evidence type="ECO:0000313" key="2">
    <source>
        <dbReference type="Proteomes" id="UP001485043"/>
    </source>
</evidence>
<dbReference type="EMBL" id="JALJOV010000447">
    <property type="protein sequence ID" value="KAK9863639.1"/>
    <property type="molecule type" value="Genomic_DNA"/>
</dbReference>
<evidence type="ECO:0000313" key="1">
    <source>
        <dbReference type="EMBL" id="KAK9863639.1"/>
    </source>
</evidence>
<comment type="caution">
    <text evidence="1">The sequence shown here is derived from an EMBL/GenBank/DDBJ whole genome shotgun (WGS) entry which is preliminary data.</text>
</comment>